<dbReference type="Proteomes" id="UP000239899">
    <property type="component" value="Unassembled WGS sequence"/>
</dbReference>
<reference evidence="10 11" key="1">
    <citation type="journal article" date="2018" name="Plant J.">
        <title>Genome sequences of Chlorella sorokiniana UTEX 1602 and Micractinium conductrix SAG 241.80: implications to maltose excretion by a green alga.</title>
        <authorList>
            <person name="Arriola M.B."/>
            <person name="Velmurugan N."/>
            <person name="Zhang Y."/>
            <person name="Plunkett M.H."/>
            <person name="Hondzo H."/>
            <person name="Barney B.M."/>
        </authorList>
    </citation>
    <scope>NUCLEOTIDE SEQUENCE [LARGE SCALE GENOMIC DNA]</scope>
    <source>
        <strain evidence="11">UTEX 1602</strain>
    </source>
</reference>
<evidence type="ECO:0000256" key="5">
    <source>
        <dbReference type="ARBA" id="ARBA00023273"/>
    </source>
</evidence>
<dbReference type="GO" id="GO:0036064">
    <property type="term" value="C:ciliary basal body"/>
    <property type="evidence" value="ECO:0007669"/>
    <property type="project" value="TreeGrafter"/>
</dbReference>
<accession>A0A2P6TPY4</accession>
<protein>
    <recommendedName>
        <fullName evidence="7">Coiled-coil domain-containing protein 61</fullName>
    </recommendedName>
</protein>
<evidence type="ECO:0000256" key="4">
    <source>
        <dbReference type="ARBA" id="ARBA00023212"/>
    </source>
</evidence>
<feature type="compositionally biased region" description="Polar residues" evidence="9">
    <location>
        <begin position="476"/>
        <end position="486"/>
    </location>
</feature>
<dbReference type="PANTHER" id="PTHR22691">
    <property type="entry name" value="YEAST SPT2-RELATED"/>
    <property type="match status" value="1"/>
</dbReference>
<feature type="coiled-coil region" evidence="8">
    <location>
        <begin position="204"/>
        <end position="333"/>
    </location>
</feature>
<evidence type="ECO:0000256" key="7">
    <source>
        <dbReference type="ARBA" id="ARBA00041518"/>
    </source>
</evidence>
<dbReference type="AlphaFoldDB" id="A0A2P6TPY4"/>
<name>A0A2P6TPY4_CHLSO</name>
<gene>
    <name evidence="10" type="ORF">C2E21_4883</name>
</gene>
<feature type="compositionally biased region" description="Gly residues" evidence="9">
    <location>
        <begin position="363"/>
        <end position="373"/>
    </location>
</feature>
<evidence type="ECO:0000256" key="1">
    <source>
        <dbReference type="ARBA" id="ARBA00004120"/>
    </source>
</evidence>
<dbReference type="PANTHER" id="PTHR22691:SF1">
    <property type="entry name" value="CENTROSOMAL PROTEIN CCDC61"/>
    <property type="match status" value="1"/>
</dbReference>
<dbReference type="OrthoDB" id="515112at2759"/>
<sequence length="649" mass="68422">MALPAAAEAHTAELTFDGVAYILSVRCTGGDALEVVAERKEDASAWAATFAAKYVEEITAKTGSFKRFPVFVKMLLSAVRQESDSVFVDLLTFADLELLRSKRASAGSGASTAAAAAGQAQQAAAPSAPPPGHNKRYLILTYAAEFDRVHYPLPLAFEEHPDPRRLQATIRQLRTQLAAAQARSTGGLGRRAGASAAASPASAAGASAAEVKQLREENAALRARVQALEAALDAATAGGGGLAADVQALAADAQETVRDLRGMRRERDALLARLQQAEAALEGERNLHRRELRRRAQATAGVEAELAAAKDQIRELRLRCRELAQEADLAQRRAQVANMSASMGRPGGSAGRLPGASGSSRGSMGGQAGGLSPAGGRFPGRDISPAPIRRAPLPGGPPRSRSADVSRPSSLPSSRPNSRPTSAGRFDPTEYVRMKREREREASRRLDDMRRSARLHSPGGSRPPSLPGSRPHSLPTSRHSTPQRSRVPSRDPSADRARQAARDRSTERGRPLGDPRERATAVRSTERLRAAVRTTTPPAPSFPPRDQRAASPGRALLEVRQRLQQYANKQPAAGDSWAGGSSVGGGLIAAVPSQQAGAPAVAAVAQRVPPTGDNYADASAEIADIDSRLQSLQAFLRSAKAGQPVAAPV</sequence>
<dbReference type="CDD" id="cd22284">
    <property type="entry name" value="HD_CCDC61_N"/>
    <property type="match status" value="1"/>
</dbReference>
<evidence type="ECO:0000256" key="3">
    <source>
        <dbReference type="ARBA" id="ARBA00023054"/>
    </source>
</evidence>
<keyword evidence="4" id="KW-0206">Cytoskeleton</keyword>
<comment type="similarity">
    <text evidence="6">Belongs to the CCDC61 family.</text>
</comment>
<keyword evidence="3 8" id="KW-0175">Coiled coil</keyword>
<evidence type="ECO:0000256" key="6">
    <source>
        <dbReference type="ARBA" id="ARBA00038217"/>
    </source>
</evidence>
<feature type="compositionally biased region" description="Basic and acidic residues" evidence="9">
    <location>
        <begin position="488"/>
        <end position="529"/>
    </location>
</feature>
<feature type="region of interest" description="Disordered" evidence="9">
    <location>
        <begin position="335"/>
        <end position="555"/>
    </location>
</feature>
<keyword evidence="2" id="KW-0963">Cytoplasm</keyword>
<dbReference type="EMBL" id="LHPG02000009">
    <property type="protein sequence ID" value="PRW56091.1"/>
    <property type="molecule type" value="Genomic_DNA"/>
</dbReference>
<organism evidence="10 11">
    <name type="scientific">Chlorella sorokiniana</name>
    <name type="common">Freshwater green alga</name>
    <dbReference type="NCBI Taxonomy" id="3076"/>
    <lineage>
        <taxon>Eukaryota</taxon>
        <taxon>Viridiplantae</taxon>
        <taxon>Chlorophyta</taxon>
        <taxon>core chlorophytes</taxon>
        <taxon>Trebouxiophyceae</taxon>
        <taxon>Chlorellales</taxon>
        <taxon>Chlorellaceae</taxon>
        <taxon>Chlorella clade</taxon>
        <taxon>Chlorella</taxon>
    </lineage>
</organism>
<evidence type="ECO:0000256" key="2">
    <source>
        <dbReference type="ARBA" id="ARBA00022490"/>
    </source>
</evidence>
<comment type="caution">
    <text evidence="10">The sequence shown here is derived from an EMBL/GenBank/DDBJ whole genome shotgun (WGS) entry which is preliminary data.</text>
</comment>
<evidence type="ECO:0000313" key="11">
    <source>
        <dbReference type="Proteomes" id="UP000239899"/>
    </source>
</evidence>
<keyword evidence="11" id="KW-1185">Reference proteome</keyword>
<feature type="region of interest" description="Disordered" evidence="9">
    <location>
        <begin position="184"/>
        <end position="203"/>
    </location>
</feature>
<feature type="compositionally biased region" description="Low complexity" evidence="9">
    <location>
        <begin position="455"/>
        <end position="475"/>
    </location>
</feature>
<evidence type="ECO:0000313" key="10">
    <source>
        <dbReference type="EMBL" id="PRW56091.1"/>
    </source>
</evidence>
<evidence type="ECO:0000256" key="8">
    <source>
        <dbReference type="SAM" id="Coils"/>
    </source>
</evidence>
<feature type="compositionally biased region" description="Basic and acidic residues" evidence="9">
    <location>
        <begin position="427"/>
        <end position="451"/>
    </location>
</feature>
<keyword evidence="5" id="KW-0966">Cell projection</keyword>
<proteinExistence type="inferred from homology"/>
<feature type="compositionally biased region" description="Low complexity" evidence="9">
    <location>
        <begin position="406"/>
        <end position="422"/>
    </location>
</feature>
<dbReference type="STRING" id="3076.A0A2P6TPY4"/>
<comment type="subcellular location">
    <subcellularLocation>
        <location evidence="1">Cytoplasm</location>
        <location evidence="1">Cytoskeleton</location>
        <location evidence="1">Cilium basal body</location>
    </subcellularLocation>
</comment>
<dbReference type="InterPro" id="IPR049733">
    <property type="entry name" value="CCDC61_N"/>
</dbReference>
<evidence type="ECO:0000256" key="9">
    <source>
        <dbReference type="SAM" id="MobiDB-lite"/>
    </source>
</evidence>